<comment type="caution">
    <text evidence="2">The sequence shown here is derived from an EMBL/GenBank/DDBJ whole genome shotgun (WGS) entry which is preliminary data.</text>
</comment>
<sequence length="749" mass="81372">MTQPGVEPRPSASAEAAMNRKRTHTACYQGSLPWLCSCRSWITIQFQQNGRKRRRSFMTQPRVEPGPTHPDGGNTEKTRIPVRYRICLPLFGYKVALNVTRDEARSSVEGMNVLQGRAPVRRLDGCLSLNAQLSDLSPGALCTAQAGYSSAWRCPEKEEAAVWRRVDNCGEGHRKPSSNAERSDVCICTVREPSGTSIVGHANLRVSFRLSSQMAPSRTKAVTVQRTDTGEIARGENANAAFGRRVVRYGLKHVNRAWCLYFRGPSIAKRIQRAGWEKLGSSDQRVVICGGFGDRAEDTAPDGKAGGMEGVFSDAFGTRGVPRDARRGARRCVVHEEMRGWGWSTRVLYIGGCVIDERRQARGELSESPVVFVGGLRGQGRRDGGKEDEAEMLAGGPGSARLFTLGTSRHSKKHDSIKCAGAYDNGTALTGSAADMAPGIPRRTVLDGYFSVLVLKFSSLSGMSHASMVSLHAPCAGLVTVPEIPPVRRVCRAEEPSQRSATPVLSISLSDAFSATPTPYPEQPIFRPVQRPRRQRRHRCFGVSTPAPCHCTSVPPALVFRLIFPSAVIFHECGQSMRPTGTINITLKVFCTQMRFSGGSSYSSARSCPHLPESKTAEKRPSSTRRAPTLNYTAALVSAEDPGSTPDWVHQDKSEGNGPSSTRCAPAFNASKDSRGRSRFDSDLGHIHGVIRDACGFRSVGNRGSRAPLNCWEYATASTECSGAPCTTPAGSLCLRRQFMPNGGQPEWG</sequence>
<protein>
    <submittedName>
        <fullName evidence="2">Uncharacterized protein</fullName>
    </submittedName>
</protein>
<feature type="compositionally biased region" description="Basic and acidic residues" evidence="1">
    <location>
        <begin position="612"/>
        <end position="621"/>
    </location>
</feature>
<feature type="region of interest" description="Disordered" evidence="1">
    <location>
        <begin position="601"/>
        <end position="627"/>
    </location>
</feature>
<feature type="region of interest" description="Disordered" evidence="1">
    <location>
        <begin position="639"/>
        <end position="678"/>
    </location>
</feature>
<evidence type="ECO:0000256" key="1">
    <source>
        <dbReference type="SAM" id="MobiDB-lite"/>
    </source>
</evidence>
<dbReference type="Proteomes" id="UP001221757">
    <property type="component" value="Unassembled WGS sequence"/>
</dbReference>
<accession>A0AAD7DF80</accession>
<name>A0AAD7DF80_MYCRO</name>
<evidence type="ECO:0000313" key="2">
    <source>
        <dbReference type="EMBL" id="KAJ7688072.1"/>
    </source>
</evidence>
<organism evidence="2 3">
    <name type="scientific">Mycena rosella</name>
    <name type="common">Pink bonnet</name>
    <name type="synonym">Agaricus rosellus</name>
    <dbReference type="NCBI Taxonomy" id="1033263"/>
    <lineage>
        <taxon>Eukaryota</taxon>
        <taxon>Fungi</taxon>
        <taxon>Dikarya</taxon>
        <taxon>Basidiomycota</taxon>
        <taxon>Agaricomycotina</taxon>
        <taxon>Agaricomycetes</taxon>
        <taxon>Agaricomycetidae</taxon>
        <taxon>Agaricales</taxon>
        <taxon>Marasmiineae</taxon>
        <taxon>Mycenaceae</taxon>
        <taxon>Mycena</taxon>
    </lineage>
</organism>
<evidence type="ECO:0000313" key="3">
    <source>
        <dbReference type="Proteomes" id="UP001221757"/>
    </source>
</evidence>
<feature type="region of interest" description="Disordered" evidence="1">
    <location>
        <begin position="52"/>
        <end position="76"/>
    </location>
</feature>
<dbReference type="AlphaFoldDB" id="A0AAD7DF80"/>
<proteinExistence type="predicted"/>
<gene>
    <name evidence="2" type="ORF">B0H17DRAFT_1135909</name>
</gene>
<dbReference type="EMBL" id="JARKIE010000082">
    <property type="protein sequence ID" value="KAJ7688072.1"/>
    <property type="molecule type" value="Genomic_DNA"/>
</dbReference>
<keyword evidence="3" id="KW-1185">Reference proteome</keyword>
<reference evidence="2" key="1">
    <citation type="submission" date="2023-03" db="EMBL/GenBank/DDBJ databases">
        <title>Massive genome expansion in bonnet fungi (Mycena s.s.) driven by repeated elements and novel gene families across ecological guilds.</title>
        <authorList>
            <consortium name="Lawrence Berkeley National Laboratory"/>
            <person name="Harder C.B."/>
            <person name="Miyauchi S."/>
            <person name="Viragh M."/>
            <person name="Kuo A."/>
            <person name="Thoen E."/>
            <person name="Andreopoulos B."/>
            <person name="Lu D."/>
            <person name="Skrede I."/>
            <person name="Drula E."/>
            <person name="Henrissat B."/>
            <person name="Morin E."/>
            <person name="Kohler A."/>
            <person name="Barry K."/>
            <person name="LaButti K."/>
            <person name="Morin E."/>
            <person name="Salamov A."/>
            <person name="Lipzen A."/>
            <person name="Mereny Z."/>
            <person name="Hegedus B."/>
            <person name="Baldrian P."/>
            <person name="Stursova M."/>
            <person name="Weitz H."/>
            <person name="Taylor A."/>
            <person name="Grigoriev I.V."/>
            <person name="Nagy L.G."/>
            <person name="Martin F."/>
            <person name="Kauserud H."/>
        </authorList>
    </citation>
    <scope>NUCLEOTIDE SEQUENCE</scope>
    <source>
        <strain evidence="2">CBHHK067</strain>
    </source>
</reference>